<gene>
    <name evidence="2" type="ORF">SAMN02745823_03259</name>
</gene>
<dbReference type="Gene3D" id="1.10.260.40">
    <property type="entry name" value="lambda repressor-like DNA-binding domains"/>
    <property type="match status" value="1"/>
</dbReference>
<feature type="domain" description="HTH cro/C1-type" evidence="1">
    <location>
        <begin position="20"/>
        <end position="80"/>
    </location>
</feature>
<dbReference type="GO" id="GO:0003677">
    <property type="term" value="F:DNA binding"/>
    <property type="evidence" value="ECO:0007669"/>
    <property type="project" value="UniProtKB-KW"/>
</dbReference>
<reference evidence="2 3" key="1">
    <citation type="submission" date="2016-11" db="EMBL/GenBank/DDBJ databases">
        <authorList>
            <person name="Jaros S."/>
            <person name="Januszkiewicz K."/>
            <person name="Wedrychowicz H."/>
        </authorList>
    </citation>
    <scope>NUCLEOTIDE SEQUENCE [LARGE SCALE GENOMIC DNA]</scope>
    <source>
        <strain evidence="2 3">DSM 10068</strain>
    </source>
</reference>
<dbReference type="Proteomes" id="UP000183995">
    <property type="component" value="Unassembled WGS sequence"/>
</dbReference>
<evidence type="ECO:0000313" key="2">
    <source>
        <dbReference type="EMBL" id="SHI19678.1"/>
    </source>
</evidence>
<proteinExistence type="predicted"/>
<protein>
    <submittedName>
        <fullName evidence="2">DNA-binding transcriptional regulator, XRE-family HTH domain</fullName>
    </submittedName>
</protein>
<dbReference type="CDD" id="cd00093">
    <property type="entry name" value="HTH_XRE"/>
    <property type="match status" value="1"/>
</dbReference>
<dbReference type="EMBL" id="FQXV01000014">
    <property type="protein sequence ID" value="SHI19678.1"/>
    <property type="molecule type" value="Genomic_DNA"/>
</dbReference>
<evidence type="ECO:0000313" key="3">
    <source>
        <dbReference type="Proteomes" id="UP000183995"/>
    </source>
</evidence>
<dbReference type="InterPro" id="IPR010982">
    <property type="entry name" value="Lambda_DNA-bd_dom_sf"/>
</dbReference>
<dbReference type="SUPFAM" id="SSF47413">
    <property type="entry name" value="lambda repressor-like DNA-binding domains"/>
    <property type="match status" value="1"/>
</dbReference>
<dbReference type="AlphaFoldDB" id="A0A1M5Z6G4"/>
<keyword evidence="3" id="KW-1185">Reference proteome</keyword>
<dbReference type="InterPro" id="IPR001387">
    <property type="entry name" value="Cro/C1-type_HTH"/>
</dbReference>
<evidence type="ECO:0000259" key="1">
    <source>
        <dbReference type="PROSITE" id="PS50943"/>
    </source>
</evidence>
<accession>A0A1M5Z6G4</accession>
<keyword evidence="2" id="KW-0238">DNA-binding</keyword>
<name>A0A1M5Z6G4_9FIRM</name>
<dbReference type="Pfam" id="PF01381">
    <property type="entry name" value="HTH_3"/>
    <property type="match status" value="1"/>
</dbReference>
<organism evidence="2 3">
    <name type="scientific">Sporobacter termitidis DSM 10068</name>
    <dbReference type="NCBI Taxonomy" id="1123282"/>
    <lineage>
        <taxon>Bacteria</taxon>
        <taxon>Bacillati</taxon>
        <taxon>Bacillota</taxon>
        <taxon>Clostridia</taxon>
        <taxon>Eubacteriales</taxon>
        <taxon>Oscillospiraceae</taxon>
        <taxon>Sporobacter</taxon>
    </lineage>
</organism>
<dbReference type="PROSITE" id="PS50943">
    <property type="entry name" value="HTH_CROC1"/>
    <property type="match status" value="1"/>
</dbReference>
<dbReference type="SMART" id="SM00530">
    <property type="entry name" value="HTH_XRE"/>
    <property type="match status" value="1"/>
</dbReference>
<sequence>MEGQRKPAFLTENKPFPAALKELMKRTGATQTSIADYVGVKRQTVSLYVNGQSTPDIEVFVKITEYFRKCHGINVSYDFLLENRGAIERENTDIGARLGLSDNAIKHLETYHNYKPGWPALEEAKGAGLGEAYHLIVNTAMTSNSMFEWDHKVDVINALLDNEDDIIDDLEKFLYYQYTPYDKRDLAFNVITADGTPESFKREDLNKIHLITIQEKLLKLRERLLKEGENNGEHQEDRK</sequence>
<dbReference type="RefSeq" id="WP_073081287.1">
    <property type="nucleotide sequence ID" value="NZ_FQXV01000014.1"/>
</dbReference>